<sequence>MNISQTDRSLINNATVYNAANGEYYKQQHIDLEYVSQSTKHKIVNHPPRGIEVIIDKQADDLDKVYAPKGTVVPPDEILDMLKPGNLKIPIVHNEDKILPDSELLKVIHYFVSRKISKADGDTRRFIRSMDESALLAMGMLVESWVDELIDEESVRMFLENYSYERPEESDIDRDTSSDDEDEEEDEEDE</sequence>
<dbReference type="EMBL" id="JAGSYN010000046">
    <property type="protein sequence ID" value="KAG7665800.1"/>
    <property type="molecule type" value="Genomic_DNA"/>
</dbReference>
<dbReference type="GeneID" id="73467426"/>
<name>A0A8J5R6J1_9ASCO</name>
<dbReference type="AlphaFoldDB" id="A0A8J5R6J1"/>
<evidence type="ECO:0000313" key="2">
    <source>
        <dbReference type="EMBL" id="KAG7665800.1"/>
    </source>
</evidence>
<dbReference type="Proteomes" id="UP000694255">
    <property type="component" value="Unassembled WGS sequence"/>
</dbReference>
<organism evidence="2 3">
    <name type="scientific">[Candida] subhashii</name>
    <dbReference type="NCBI Taxonomy" id="561895"/>
    <lineage>
        <taxon>Eukaryota</taxon>
        <taxon>Fungi</taxon>
        <taxon>Dikarya</taxon>
        <taxon>Ascomycota</taxon>
        <taxon>Saccharomycotina</taxon>
        <taxon>Pichiomycetes</taxon>
        <taxon>Debaryomycetaceae</taxon>
        <taxon>Spathaspora</taxon>
    </lineage>
</organism>
<feature type="region of interest" description="Disordered" evidence="1">
    <location>
        <begin position="166"/>
        <end position="190"/>
    </location>
</feature>
<feature type="compositionally biased region" description="Basic and acidic residues" evidence="1">
    <location>
        <begin position="166"/>
        <end position="177"/>
    </location>
</feature>
<comment type="caution">
    <text evidence="2">The sequence shown here is derived from an EMBL/GenBank/DDBJ whole genome shotgun (WGS) entry which is preliminary data.</text>
</comment>
<protein>
    <submittedName>
        <fullName evidence="2">Uncharacterized protein</fullName>
    </submittedName>
</protein>
<dbReference type="PANTHER" id="PTHR28054">
    <property type="entry name" value="RNA POLYMERASE I-SPECIFIC TRANSCRIPTION INITIATION FACTOR RRN10"/>
    <property type="match status" value="1"/>
</dbReference>
<keyword evidence="3" id="KW-1185">Reference proteome</keyword>
<proteinExistence type="predicted"/>
<evidence type="ECO:0000256" key="1">
    <source>
        <dbReference type="SAM" id="MobiDB-lite"/>
    </source>
</evidence>
<dbReference type="RefSeq" id="XP_049266032.1">
    <property type="nucleotide sequence ID" value="XM_049410321.1"/>
</dbReference>
<dbReference type="InterPro" id="IPR022793">
    <property type="entry name" value="Rrn10"/>
</dbReference>
<reference evidence="2 3" key="1">
    <citation type="journal article" date="2021" name="DNA Res.">
        <title>Genome analysis of Candida subhashii reveals its hybrid nature and dual mitochondrial genome conformations.</title>
        <authorList>
            <person name="Mixao V."/>
            <person name="Hegedusova E."/>
            <person name="Saus E."/>
            <person name="Pryszcz L.P."/>
            <person name="Cillingova A."/>
            <person name="Nosek J."/>
            <person name="Gabaldon T."/>
        </authorList>
    </citation>
    <scope>NUCLEOTIDE SEQUENCE [LARGE SCALE GENOMIC DNA]</scope>
    <source>
        <strain evidence="2 3">CBS 10753</strain>
    </source>
</reference>
<accession>A0A8J5R6J1</accession>
<dbReference type="OrthoDB" id="2565191at2759"/>
<gene>
    <name evidence="2" type="ORF">J8A68_000625</name>
</gene>
<dbReference type="GO" id="GO:0006360">
    <property type="term" value="P:transcription by RNA polymerase I"/>
    <property type="evidence" value="ECO:0007669"/>
    <property type="project" value="InterPro"/>
</dbReference>
<dbReference type="PANTHER" id="PTHR28054:SF1">
    <property type="entry name" value="RNA POLYMERASE I-SPECIFIC TRANSCRIPTION INITIATION FACTOR RRN10"/>
    <property type="match status" value="1"/>
</dbReference>
<feature type="compositionally biased region" description="Acidic residues" evidence="1">
    <location>
        <begin position="178"/>
        <end position="190"/>
    </location>
</feature>
<dbReference type="Pfam" id="PF05234">
    <property type="entry name" value="UAF_Rrn10"/>
    <property type="match status" value="1"/>
</dbReference>
<evidence type="ECO:0000313" key="3">
    <source>
        <dbReference type="Proteomes" id="UP000694255"/>
    </source>
</evidence>